<reference evidence="1" key="2">
    <citation type="journal article" date="2015" name="Data Brief">
        <title>Shoot transcriptome of the giant reed, Arundo donax.</title>
        <authorList>
            <person name="Barrero R.A."/>
            <person name="Guerrero F.D."/>
            <person name="Moolhuijzen P."/>
            <person name="Goolsby J.A."/>
            <person name="Tidwell J."/>
            <person name="Bellgard S.E."/>
            <person name="Bellgard M.I."/>
        </authorList>
    </citation>
    <scope>NUCLEOTIDE SEQUENCE</scope>
    <source>
        <tissue evidence="1">Shoot tissue taken approximately 20 cm above the soil surface</tissue>
    </source>
</reference>
<evidence type="ECO:0000313" key="1">
    <source>
        <dbReference type="EMBL" id="JAD21846.1"/>
    </source>
</evidence>
<organism evidence="1">
    <name type="scientific">Arundo donax</name>
    <name type="common">Giant reed</name>
    <name type="synonym">Donax arundinaceus</name>
    <dbReference type="NCBI Taxonomy" id="35708"/>
    <lineage>
        <taxon>Eukaryota</taxon>
        <taxon>Viridiplantae</taxon>
        <taxon>Streptophyta</taxon>
        <taxon>Embryophyta</taxon>
        <taxon>Tracheophyta</taxon>
        <taxon>Spermatophyta</taxon>
        <taxon>Magnoliopsida</taxon>
        <taxon>Liliopsida</taxon>
        <taxon>Poales</taxon>
        <taxon>Poaceae</taxon>
        <taxon>PACMAD clade</taxon>
        <taxon>Arundinoideae</taxon>
        <taxon>Arundineae</taxon>
        <taxon>Arundo</taxon>
    </lineage>
</organism>
<protein>
    <submittedName>
        <fullName evidence="1">Uncharacterized protein</fullName>
    </submittedName>
</protein>
<dbReference type="AlphaFoldDB" id="A0A0A8Y6V5"/>
<name>A0A0A8Y6V5_ARUDO</name>
<reference evidence="1" key="1">
    <citation type="submission" date="2014-09" db="EMBL/GenBank/DDBJ databases">
        <authorList>
            <person name="Magalhaes I.L.F."/>
            <person name="Oliveira U."/>
            <person name="Santos F.R."/>
            <person name="Vidigal T.H.D.A."/>
            <person name="Brescovit A.D."/>
            <person name="Santos A.J."/>
        </authorList>
    </citation>
    <scope>NUCLEOTIDE SEQUENCE</scope>
    <source>
        <tissue evidence="1">Shoot tissue taken approximately 20 cm above the soil surface</tissue>
    </source>
</reference>
<sequence>MQVSFLCISDAGYISQSSYTQTSPNIVQICQLLYVRVAITSPVRDYWQCLQINKAPYSIQHEAG</sequence>
<dbReference type="EMBL" id="GBRH01276049">
    <property type="protein sequence ID" value="JAD21846.1"/>
    <property type="molecule type" value="Transcribed_RNA"/>
</dbReference>
<accession>A0A0A8Y6V5</accession>
<proteinExistence type="predicted"/>